<proteinExistence type="predicted"/>
<reference evidence="2" key="1">
    <citation type="journal article" date="2019" name="Int. J. Syst. Evol. Microbiol.">
        <title>The Global Catalogue of Microorganisms (GCM) 10K type strain sequencing project: providing services to taxonomists for standard genome sequencing and annotation.</title>
        <authorList>
            <consortium name="The Broad Institute Genomics Platform"/>
            <consortium name="The Broad Institute Genome Sequencing Center for Infectious Disease"/>
            <person name="Wu L."/>
            <person name="Ma J."/>
        </authorList>
    </citation>
    <scope>NUCLEOTIDE SEQUENCE [LARGE SCALE GENOMIC DNA]</scope>
    <source>
        <strain evidence="2">CCUG 58760</strain>
    </source>
</reference>
<protein>
    <submittedName>
        <fullName evidence="1">Uncharacterized protein</fullName>
    </submittedName>
</protein>
<keyword evidence="2" id="KW-1185">Reference proteome</keyword>
<evidence type="ECO:0000313" key="2">
    <source>
        <dbReference type="Proteomes" id="UP001596166"/>
    </source>
</evidence>
<dbReference type="EMBL" id="JBHSLC010000081">
    <property type="protein sequence ID" value="MFC5358115.1"/>
    <property type="molecule type" value="Genomic_DNA"/>
</dbReference>
<organism evidence="1 2">
    <name type="scientific">Azospirillum himalayense</name>
    <dbReference type="NCBI Taxonomy" id="654847"/>
    <lineage>
        <taxon>Bacteria</taxon>
        <taxon>Pseudomonadati</taxon>
        <taxon>Pseudomonadota</taxon>
        <taxon>Alphaproteobacteria</taxon>
        <taxon>Rhodospirillales</taxon>
        <taxon>Azospirillaceae</taxon>
        <taxon>Azospirillum</taxon>
    </lineage>
</organism>
<accession>A0ABW0GBZ8</accession>
<dbReference type="RefSeq" id="WP_376997809.1">
    <property type="nucleotide sequence ID" value="NZ_JBHSLC010000081.1"/>
</dbReference>
<gene>
    <name evidence="1" type="ORF">ACFPMG_24315</name>
</gene>
<comment type="caution">
    <text evidence="1">The sequence shown here is derived from an EMBL/GenBank/DDBJ whole genome shotgun (WGS) entry which is preliminary data.</text>
</comment>
<sequence>MLRSDGIACAFPAASSAPRTVYLSGVVHPAIFGQRTDLLREPRPDLGVILTPAMGNRPELTTTPWAADNACFTDPAGFRLERYLRWLASMSVFLPTCLFAVAPDVVADAVATWERSAPVLPLIRAAGYPAALVAQNGIEDMEVEWDAFDVLFLGGCTRWKLSDASRIITAEARRRGKPVHMGRVNSRKRLRTGSMWGCTSVDGTFLAPAPDFNVPRLVSWLDELNREPSLQLGGAHPQGFAA</sequence>
<name>A0ABW0GBZ8_9PROT</name>
<dbReference type="Proteomes" id="UP001596166">
    <property type="component" value="Unassembled WGS sequence"/>
</dbReference>
<evidence type="ECO:0000313" key="1">
    <source>
        <dbReference type="EMBL" id="MFC5358115.1"/>
    </source>
</evidence>